<evidence type="ECO:0000259" key="1">
    <source>
        <dbReference type="PROSITE" id="PS50234"/>
    </source>
</evidence>
<reference evidence="2 3" key="1">
    <citation type="submission" date="2015-01" db="EMBL/GenBank/DDBJ databases">
        <title>Rufibacter sp./DG31D/ whole genome sequencing.</title>
        <authorList>
            <person name="Kim M.K."/>
            <person name="Srinivasan S."/>
            <person name="Lee J.-J."/>
        </authorList>
    </citation>
    <scope>NUCLEOTIDE SEQUENCE [LARGE SCALE GENOMIC DNA]</scope>
    <source>
        <strain evidence="2 3">DG31D</strain>
    </source>
</reference>
<dbReference type="Proteomes" id="UP000036458">
    <property type="component" value="Chromosome"/>
</dbReference>
<gene>
    <name evidence="2" type="ORF">TH63_13485</name>
</gene>
<dbReference type="AlphaFoldDB" id="A0A0H4VKS3"/>
<organism evidence="2 3">
    <name type="scientific">Rufibacter radiotolerans</name>
    <dbReference type="NCBI Taxonomy" id="1379910"/>
    <lineage>
        <taxon>Bacteria</taxon>
        <taxon>Pseudomonadati</taxon>
        <taxon>Bacteroidota</taxon>
        <taxon>Cytophagia</taxon>
        <taxon>Cytophagales</taxon>
        <taxon>Hymenobacteraceae</taxon>
        <taxon>Rufibacter</taxon>
    </lineage>
</organism>
<evidence type="ECO:0000313" key="2">
    <source>
        <dbReference type="EMBL" id="AKQ46405.1"/>
    </source>
</evidence>
<sequence length="282" mass="30340">MSNSNSKQWSSATPGYIIFLVDQSGSMAEKYAENKNKAEFTSLVINRTINELVNTNSDGEKVKDRVFVSIIGYGGKGGNSVDDVRSDYLSSFADNPLRIEKLKKKVSDGAGGLIEIDEEMPIFIEPLANGLTPMGDALSFAKQLIEGWLQKKPENPAPVIINVSDGMPYSGNNGNELNKALTVAKEIMAFQTTDGNPLIFNAHIGNGVPESMFEDSEAALYDDHAKFLFSISSSIPAAYKAAAGKHGLSVKENSRGFVSNAKPETLIQFINFGSSGGSDRIA</sequence>
<dbReference type="KEGG" id="ruf:TH63_13485"/>
<dbReference type="EMBL" id="CP010777">
    <property type="protein sequence ID" value="AKQ46405.1"/>
    <property type="molecule type" value="Genomic_DNA"/>
</dbReference>
<dbReference type="InterPro" id="IPR002035">
    <property type="entry name" value="VWF_A"/>
</dbReference>
<proteinExistence type="predicted"/>
<dbReference type="InterPro" id="IPR036465">
    <property type="entry name" value="vWFA_dom_sf"/>
</dbReference>
<dbReference type="STRING" id="1379910.TH63_13485"/>
<dbReference type="RefSeq" id="WP_076606490.1">
    <property type="nucleotide sequence ID" value="NZ_CP010777.1"/>
</dbReference>
<dbReference type="PROSITE" id="PS50234">
    <property type="entry name" value="VWFA"/>
    <property type="match status" value="1"/>
</dbReference>
<dbReference type="PATRIC" id="fig|1379910.4.peg.2928"/>
<evidence type="ECO:0000313" key="3">
    <source>
        <dbReference type="Proteomes" id="UP000036458"/>
    </source>
</evidence>
<name>A0A0H4VKS3_9BACT</name>
<keyword evidence="3" id="KW-1185">Reference proteome</keyword>
<dbReference type="OrthoDB" id="7605323at2"/>
<accession>A0A0H4VKS3</accession>
<dbReference type="Gene3D" id="3.40.50.410">
    <property type="entry name" value="von Willebrand factor, type A domain"/>
    <property type="match status" value="1"/>
</dbReference>
<dbReference type="SUPFAM" id="SSF53300">
    <property type="entry name" value="vWA-like"/>
    <property type="match status" value="1"/>
</dbReference>
<protein>
    <recommendedName>
        <fullName evidence="1">VWFA domain-containing protein</fullName>
    </recommendedName>
</protein>
<feature type="domain" description="VWFA" evidence="1">
    <location>
        <begin position="16"/>
        <end position="270"/>
    </location>
</feature>